<keyword evidence="1" id="KW-0812">Transmembrane</keyword>
<evidence type="ECO:0000313" key="3">
    <source>
        <dbReference type="Proteomes" id="UP000586067"/>
    </source>
</evidence>
<accession>A0A847R2H5</accession>
<gene>
    <name evidence="2" type="ORF">HGG82_10220</name>
</gene>
<comment type="caution">
    <text evidence="2">The sequence shown here is derived from an EMBL/GenBank/DDBJ whole genome shotgun (WGS) entry which is preliminary data.</text>
</comment>
<feature type="transmembrane region" description="Helical" evidence="1">
    <location>
        <begin position="21"/>
        <end position="41"/>
    </location>
</feature>
<evidence type="ECO:0000256" key="1">
    <source>
        <dbReference type="SAM" id="Phobius"/>
    </source>
</evidence>
<dbReference type="EMBL" id="JABAEK010000009">
    <property type="protein sequence ID" value="NLQ18002.1"/>
    <property type="molecule type" value="Genomic_DNA"/>
</dbReference>
<evidence type="ECO:0000313" key="2">
    <source>
        <dbReference type="EMBL" id="NLQ18002.1"/>
    </source>
</evidence>
<organism evidence="2 3">
    <name type="scientific">Marinomonas profundi</name>
    <dbReference type="NCBI Taxonomy" id="2726122"/>
    <lineage>
        <taxon>Bacteria</taxon>
        <taxon>Pseudomonadati</taxon>
        <taxon>Pseudomonadota</taxon>
        <taxon>Gammaproteobacteria</taxon>
        <taxon>Oceanospirillales</taxon>
        <taxon>Oceanospirillaceae</taxon>
        <taxon>Marinomonas</taxon>
    </lineage>
</organism>
<keyword evidence="1" id="KW-1133">Transmembrane helix</keyword>
<dbReference type="RefSeq" id="WP_168825347.1">
    <property type="nucleotide sequence ID" value="NZ_CP073013.1"/>
</dbReference>
<dbReference type="Proteomes" id="UP000586067">
    <property type="component" value="Unassembled WGS sequence"/>
</dbReference>
<sequence>MSFKSLKEKTAKLKPWQWFGLLYIIGFIAIICLSYGIKLMITGLP</sequence>
<proteinExistence type="predicted"/>
<keyword evidence="3" id="KW-1185">Reference proteome</keyword>
<dbReference type="AlphaFoldDB" id="A0A847R2H5"/>
<evidence type="ECO:0008006" key="4">
    <source>
        <dbReference type="Google" id="ProtNLM"/>
    </source>
</evidence>
<protein>
    <recommendedName>
        <fullName evidence="4">DUF2474 domain-containing protein</fullName>
    </recommendedName>
</protein>
<name>A0A847R2H5_9GAMM</name>
<keyword evidence="1" id="KW-0472">Membrane</keyword>
<reference evidence="2 3" key="1">
    <citation type="submission" date="2020-04" db="EMBL/GenBank/DDBJ databases">
        <title>Marinomonas sp. M1K-6 isolated from the deep seawater of the Mariana Trench.</title>
        <authorList>
            <person name="Li Y."/>
        </authorList>
    </citation>
    <scope>NUCLEOTIDE SEQUENCE [LARGE SCALE GENOMIC DNA]</scope>
    <source>
        <strain evidence="2 3">M1K-6</strain>
    </source>
</reference>